<dbReference type="CDD" id="cd09917">
    <property type="entry name" value="F-box_SF"/>
    <property type="match status" value="1"/>
</dbReference>
<dbReference type="Proteomes" id="UP000053958">
    <property type="component" value="Unassembled WGS sequence"/>
</dbReference>
<dbReference type="InterPro" id="IPR001810">
    <property type="entry name" value="F-box_dom"/>
</dbReference>
<feature type="compositionally biased region" description="Polar residues" evidence="1">
    <location>
        <begin position="118"/>
        <end position="127"/>
    </location>
</feature>
<proteinExistence type="predicted"/>
<dbReference type="SUPFAM" id="SSF81383">
    <property type="entry name" value="F-box domain"/>
    <property type="match status" value="1"/>
</dbReference>
<gene>
    <name evidence="4" type="ORF">T310_6750</name>
</gene>
<dbReference type="AlphaFoldDB" id="A0A0F4YNT4"/>
<comment type="caution">
    <text evidence="4">The sequence shown here is derived from an EMBL/GenBank/DDBJ whole genome shotgun (WGS) entry which is preliminary data.</text>
</comment>
<evidence type="ECO:0000313" key="5">
    <source>
        <dbReference type="Proteomes" id="UP000053958"/>
    </source>
</evidence>
<dbReference type="GeneID" id="25319035"/>
<evidence type="ECO:0000256" key="1">
    <source>
        <dbReference type="SAM" id="MobiDB-lite"/>
    </source>
</evidence>
<dbReference type="Pfam" id="PF00646">
    <property type="entry name" value="F-box"/>
    <property type="match status" value="1"/>
</dbReference>
<keyword evidence="5" id="KW-1185">Reference proteome</keyword>
<dbReference type="RefSeq" id="XP_013325905.1">
    <property type="nucleotide sequence ID" value="XM_013470451.1"/>
</dbReference>
<dbReference type="InterPro" id="IPR036047">
    <property type="entry name" value="F-box-like_dom_sf"/>
</dbReference>
<dbReference type="EMBL" id="LASV01000362">
    <property type="protein sequence ID" value="KKA19293.1"/>
    <property type="molecule type" value="Genomic_DNA"/>
</dbReference>
<organism evidence="4 5">
    <name type="scientific">Rasamsonia emersonii (strain ATCC 16479 / CBS 393.64 / IMI 116815)</name>
    <dbReference type="NCBI Taxonomy" id="1408163"/>
    <lineage>
        <taxon>Eukaryota</taxon>
        <taxon>Fungi</taxon>
        <taxon>Dikarya</taxon>
        <taxon>Ascomycota</taxon>
        <taxon>Pezizomycotina</taxon>
        <taxon>Eurotiomycetes</taxon>
        <taxon>Eurotiomycetidae</taxon>
        <taxon>Eurotiales</taxon>
        <taxon>Trichocomaceae</taxon>
        <taxon>Rasamsonia</taxon>
    </lineage>
</organism>
<feature type="chain" id="PRO_5002481780" evidence="2">
    <location>
        <begin position="30"/>
        <end position="390"/>
    </location>
</feature>
<sequence length="390" mass="43176">MAGSDFLSKLPLEILLMILSQLPVPSLVAFGATSRANYAYHILCMRRLHLAIFQKRIHATIAFLDIDSPRAPSRGSPFEDDSDESGHRVAVVLPHRSRGRDVVGCKSPLRGGVRASRRNSCTTNTSDEAPPQPASQTIRVQNEIFAKIVSRYGGSLVDLEFMAYDLNSQGAIALGSSCGRKLRHLALRFEHPHIRDCMLGRNYWLHPPPGSTAWNALIGVGEMGKDIGLSNLESLVLERAGITPWQLRMLVKRNPKLRDLRLRTCAAVQPEFLNWLGGIDVDSDDEPSEKSDPAPGASLETLWVENCDGISSEVDFGNSEDGDEIRDTGLEWIRNLKGLKSLSLRHCPNVNSELVEKLNKTVWHIPEVFLPYPLAADNSEGPIEIDPDYT</sequence>
<feature type="signal peptide" evidence="2">
    <location>
        <begin position="1"/>
        <end position="29"/>
    </location>
</feature>
<evidence type="ECO:0000256" key="2">
    <source>
        <dbReference type="SAM" id="SignalP"/>
    </source>
</evidence>
<dbReference type="SUPFAM" id="SSF52047">
    <property type="entry name" value="RNI-like"/>
    <property type="match status" value="1"/>
</dbReference>
<evidence type="ECO:0000313" key="4">
    <source>
        <dbReference type="EMBL" id="KKA19293.1"/>
    </source>
</evidence>
<evidence type="ECO:0000259" key="3">
    <source>
        <dbReference type="PROSITE" id="PS50181"/>
    </source>
</evidence>
<keyword evidence="2" id="KW-0732">Signal</keyword>
<feature type="domain" description="F-box" evidence="3">
    <location>
        <begin position="4"/>
        <end position="35"/>
    </location>
</feature>
<feature type="region of interest" description="Disordered" evidence="1">
    <location>
        <begin position="110"/>
        <end position="135"/>
    </location>
</feature>
<dbReference type="PROSITE" id="PS50181">
    <property type="entry name" value="FBOX"/>
    <property type="match status" value="1"/>
</dbReference>
<protein>
    <submittedName>
        <fullName evidence="4">F-box domain protein</fullName>
    </submittedName>
</protein>
<dbReference type="Gene3D" id="1.20.1280.50">
    <property type="match status" value="1"/>
</dbReference>
<dbReference type="InterPro" id="IPR032675">
    <property type="entry name" value="LRR_dom_sf"/>
</dbReference>
<name>A0A0F4YNT4_RASE3</name>
<accession>A0A0F4YNT4</accession>
<dbReference type="OrthoDB" id="5425556at2759"/>
<dbReference type="Gene3D" id="3.80.10.10">
    <property type="entry name" value="Ribonuclease Inhibitor"/>
    <property type="match status" value="1"/>
</dbReference>
<reference evidence="4 5" key="1">
    <citation type="submission" date="2015-04" db="EMBL/GenBank/DDBJ databases">
        <authorList>
            <person name="Heijne W.H."/>
            <person name="Fedorova N.D."/>
            <person name="Nierman W.C."/>
            <person name="Vollebregt A.W."/>
            <person name="Zhao Z."/>
            <person name="Wu L."/>
            <person name="Kumar M."/>
            <person name="Stam H."/>
            <person name="van den Berg M.A."/>
            <person name="Pel H.J."/>
        </authorList>
    </citation>
    <scope>NUCLEOTIDE SEQUENCE [LARGE SCALE GENOMIC DNA]</scope>
    <source>
        <strain evidence="4 5">CBS 393.64</strain>
    </source>
</reference>